<gene>
    <name evidence="1" type="ORF">UFOPK2576_00011</name>
</gene>
<proteinExistence type="predicted"/>
<dbReference type="InterPro" id="IPR021441">
    <property type="entry name" value="DUF3090"/>
</dbReference>
<dbReference type="EMBL" id="CAEZXQ010000001">
    <property type="protein sequence ID" value="CAB4683698.1"/>
    <property type="molecule type" value="Genomic_DNA"/>
</dbReference>
<name>A0A6J6NFA5_9ZZZZ</name>
<dbReference type="AlphaFoldDB" id="A0A6J6NFA5"/>
<dbReference type="NCBIfam" id="TIGR03847">
    <property type="entry name" value="conserved hypothetical protein"/>
    <property type="match status" value="1"/>
</dbReference>
<protein>
    <submittedName>
        <fullName evidence="1">Unannotated protein</fullName>
    </submittedName>
</protein>
<dbReference type="Pfam" id="PF11290">
    <property type="entry name" value="DUF3090"/>
    <property type="match status" value="1"/>
</dbReference>
<organism evidence="1">
    <name type="scientific">freshwater metagenome</name>
    <dbReference type="NCBI Taxonomy" id="449393"/>
    <lineage>
        <taxon>unclassified sequences</taxon>
        <taxon>metagenomes</taxon>
        <taxon>ecological metagenomes</taxon>
    </lineage>
</organism>
<accession>A0A6J6NFA5</accession>
<evidence type="ECO:0000313" key="1">
    <source>
        <dbReference type="EMBL" id="CAB4683698.1"/>
    </source>
</evidence>
<sequence length="179" mass="19806">MPRIIYRHEPATRFIVSAIGEPGQRQFFIQVKSADGLNSVTLEKNQVIALTERFEDLIRELRRGKLASTGDILAAAEIDNESMELPIDEDFQVGIISITWENGLVVVNIQAASQDDELVLDDIDYGPDLLIASLRISQVKGFCERATALVNAGRPACPFCGLPIDPLSHLCPRANGYRR</sequence>
<reference evidence="1" key="1">
    <citation type="submission" date="2020-05" db="EMBL/GenBank/DDBJ databases">
        <authorList>
            <person name="Chiriac C."/>
            <person name="Salcher M."/>
            <person name="Ghai R."/>
            <person name="Kavagutti S V."/>
        </authorList>
    </citation>
    <scope>NUCLEOTIDE SEQUENCE</scope>
</reference>